<keyword evidence="4" id="KW-0378">Hydrolase</keyword>
<keyword evidence="2" id="KW-0812">Transmembrane</keyword>
<dbReference type="Gene3D" id="3.60.10.10">
    <property type="entry name" value="Endonuclease/exonuclease/phosphatase"/>
    <property type="match status" value="1"/>
</dbReference>
<keyword evidence="4" id="KW-0255">Endonuclease</keyword>
<feature type="compositionally biased region" description="Basic and acidic residues" evidence="1">
    <location>
        <begin position="335"/>
        <end position="358"/>
    </location>
</feature>
<evidence type="ECO:0000256" key="1">
    <source>
        <dbReference type="SAM" id="MobiDB-lite"/>
    </source>
</evidence>
<protein>
    <submittedName>
        <fullName evidence="4">Endonuclease/exonuclease/phosphatase family protein</fullName>
    </submittedName>
</protein>
<dbReference type="InterPro" id="IPR036691">
    <property type="entry name" value="Endo/exonu/phosph_ase_sf"/>
</dbReference>
<sequence length="358" mass="40818">MLKIILRSILIVIGVFAFVATMLPLLPSNEAWIRIFDFPRLQIAALLSLVIIGLLPLLQIRRRRSVVLLVAVTAAFAYQIWRIIPYTPLHGAEALQDRICADKSQVTLLSANVLQENRQAQRLLDLIGQVRPDMVLLLETNEWWDRHLAPLDADYGYALRKPQDNTYGIHLFSKLKLIDPDIRFLIEDYVPSIETQVELPSGAIIDFHGVHPKPPPLQDTEQRDAELMIVARNVRERAKPAIVAGDLNDVAWSRTTRSFQEISGLLDPRIGRGLYPTFNANWPLLKWPLDHVFFEASFTLIRMEVMPDIGSDHFPFFISLCHRPESAPRQAVPAPEREDIQESREAVREGREKARGKP</sequence>
<keyword evidence="5" id="KW-1185">Reference proteome</keyword>
<dbReference type="RefSeq" id="WP_120010102.1">
    <property type="nucleotide sequence ID" value="NZ_JALBUU010000079.1"/>
</dbReference>
<feature type="transmembrane region" description="Helical" evidence="2">
    <location>
        <begin position="38"/>
        <end position="58"/>
    </location>
</feature>
<dbReference type="EMBL" id="JALBUU010000079">
    <property type="protein sequence ID" value="MCI0756062.1"/>
    <property type="molecule type" value="Genomic_DNA"/>
</dbReference>
<dbReference type="InterPro" id="IPR005135">
    <property type="entry name" value="Endo/exonuclease/phosphatase"/>
</dbReference>
<comment type="caution">
    <text evidence="4">The sequence shown here is derived from an EMBL/GenBank/DDBJ whole genome shotgun (WGS) entry which is preliminary data.</text>
</comment>
<dbReference type="GO" id="GO:0004519">
    <property type="term" value="F:endonuclease activity"/>
    <property type="evidence" value="ECO:0007669"/>
    <property type="project" value="UniProtKB-KW"/>
</dbReference>
<dbReference type="SUPFAM" id="SSF56219">
    <property type="entry name" value="DNase I-like"/>
    <property type="match status" value="1"/>
</dbReference>
<organism evidence="4 5">
    <name type="scientific">Teichococcus vastitatis</name>
    <dbReference type="NCBI Taxonomy" id="2307076"/>
    <lineage>
        <taxon>Bacteria</taxon>
        <taxon>Pseudomonadati</taxon>
        <taxon>Pseudomonadota</taxon>
        <taxon>Alphaproteobacteria</taxon>
        <taxon>Acetobacterales</taxon>
        <taxon>Roseomonadaceae</taxon>
        <taxon>Roseomonas</taxon>
    </lineage>
</organism>
<reference evidence="4 5" key="1">
    <citation type="submission" date="2022-03" db="EMBL/GenBank/DDBJ databases">
        <title>Complete genome analysis of Roseomonas KG 17.1 : a prolific producer of plant growth promoters.</title>
        <authorList>
            <person name="Saadouli I."/>
            <person name="Najjari A."/>
            <person name="Mosbah A."/>
            <person name="Ouzari H.I."/>
        </authorList>
    </citation>
    <scope>NUCLEOTIDE SEQUENCE [LARGE SCALE GENOMIC DNA]</scope>
    <source>
        <strain evidence="4 5">KG17-1</strain>
    </source>
</reference>
<feature type="transmembrane region" description="Helical" evidence="2">
    <location>
        <begin position="65"/>
        <end position="81"/>
    </location>
</feature>
<dbReference type="Proteomes" id="UP001201985">
    <property type="component" value="Unassembled WGS sequence"/>
</dbReference>
<evidence type="ECO:0000313" key="5">
    <source>
        <dbReference type="Proteomes" id="UP001201985"/>
    </source>
</evidence>
<name>A0ABS9W9Z6_9PROT</name>
<evidence type="ECO:0000313" key="4">
    <source>
        <dbReference type="EMBL" id="MCI0756062.1"/>
    </source>
</evidence>
<accession>A0ABS9W9Z6</accession>
<dbReference type="Pfam" id="PF03372">
    <property type="entry name" value="Exo_endo_phos"/>
    <property type="match status" value="1"/>
</dbReference>
<keyword evidence="4" id="KW-0540">Nuclease</keyword>
<evidence type="ECO:0000256" key="2">
    <source>
        <dbReference type="SAM" id="Phobius"/>
    </source>
</evidence>
<gene>
    <name evidence="4" type="ORF">MON41_20555</name>
</gene>
<keyword evidence="2" id="KW-0472">Membrane</keyword>
<keyword evidence="2" id="KW-1133">Transmembrane helix</keyword>
<proteinExistence type="predicted"/>
<feature type="domain" description="Endonuclease/exonuclease/phosphatase" evidence="3">
    <location>
        <begin position="109"/>
        <end position="313"/>
    </location>
</feature>
<feature type="transmembrane region" description="Helical" evidence="2">
    <location>
        <begin position="5"/>
        <end position="26"/>
    </location>
</feature>
<evidence type="ECO:0000259" key="3">
    <source>
        <dbReference type="Pfam" id="PF03372"/>
    </source>
</evidence>
<feature type="region of interest" description="Disordered" evidence="1">
    <location>
        <begin position="327"/>
        <end position="358"/>
    </location>
</feature>